<dbReference type="RefSeq" id="WP_164463068.1">
    <property type="nucleotide sequence ID" value="NZ_CP033926.1"/>
</dbReference>
<feature type="region of interest" description="Disordered" evidence="1">
    <location>
        <begin position="1"/>
        <end position="50"/>
    </location>
</feature>
<accession>A0A1N7I6M5</accession>
<reference evidence="2 3" key="1">
    <citation type="submission" date="2017-01" db="EMBL/GenBank/DDBJ databases">
        <authorList>
            <person name="Mah S.A."/>
            <person name="Swanson W.J."/>
            <person name="Moy G.W."/>
            <person name="Vacquier V.D."/>
        </authorList>
    </citation>
    <scope>NUCLEOTIDE SEQUENCE [LARGE SCALE GENOMIC DNA]</scope>
    <source>
        <strain evidence="2 3">DSM 16927</strain>
    </source>
</reference>
<protein>
    <submittedName>
        <fullName evidence="2">Uncharacterized protein</fullName>
    </submittedName>
</protein>
<dbReference type="Proteomes" id="UP000186106">
    <property type="component" value="Unassembled WGS sequence"/>
</dbReference>
<evidence type="ECO:0000313" key="3">
    <source>
        <dbReference type="Proteomes" id="UP000186106"/>
    </source>
</evidence>
<organism evidence="2 3">
    <name type="scientific">Chryseobacterium joostei</name>
    <dbReference type="NCBI Taxonomy" id="112234"/>
    <lineage>
        <taxon>Bacteria</taxon>
        <taxon>Pseudomonadati</taxon>
        <taxon>Bacteroidota</taxon>
        <taxon>Flavobacteriia</taxon>
        <taxon>Flavobacteriales</taxon>
        <taxon>Weeksellaceae</taxon>
        <taxon>Chryseobacterium group</taxon>
        <taxon>Chryseobacterium</taxon>
    </lineage>
</organism>
<dbReference type="STRING" id="112234.SAMN05421768_10323"/>
<sequence length="50" mass="5848">MSNPENNTENNKEIKKEDKQPESTPRKDKQNAKFPDWDILPPNQIVKPKS</sequence>
<evidence type="ECO:0000256" key="1">
    <source>
        <dbReference type="SAM" id="MobiDB-lite"/>
    </source>
</evidence>
<dbReference type="EMBL" id="FTNZ01000003">
    <property type="protein sequence ID" value="SIS32728.1"/>
    <property type="molecule type" value="Genomic_DNA"/>
</dbReference>
<name>A0A1N7I6M5_9FLAO</name>
<feature type="compositionally biased region" description="Basic and acidic residues" evidence="1">
    <location>
        <begin position="10"/>
        <end position="31"/>
    </location>
</feature>
<dbReference type="AlphaFoldDB" id="A0A1N7I6M5"/>
<proteinExistence type="predicted"/>
<gene>
    <name evidence="2" type="ORF">SAMN05421768_10323</name>
</gene>
<evidence type="ECO:0000313" key="2">
    <source>
        <dbReference type="EMBL" id="SIS32728.1"/>
    </source>
</evidence>